<keyword evidence="5" id="KW-0378">Hydrolase</keyword>
<dbReference type="Proteomes" id="UP000580130">
    <property type="component" value="Unassembled WGS sequence"/>
</dbReference>
<evidence type="ECO:0000256" key="2">
    <source>
        <dbReference type="ARBA" id="ARBA00022747"/>
    </source>
</evidence>
<accession>A0A848CN30</accession>
<dbReference type="Pfam" id="PF01420">
    <property type="entry name" value="Methylase_S"/>
    <property type="match status" value="1"/>
</dbReference>
<dbReference type="InterPro" id="IPR052021">
    <property type="entry name" value="Type-I_RS_S_subunit"/>
</dbReference>
<dbReference type="PANTHER" id="PTHR30408:SF12">
    <property type="entry name" value="TYPE I RESTRICTION ENZYME MJAVIII SPECIFICITY SUBUNIT"/>
    <property type="match status" value="1"/>
</dbReference>
<name>A0A848CN30_9FIRM</name>
<dbReference type="InterPro" id="IPR044946">
    <property type="entry name" value="Restrct_endonuc_typeI_TRD_sf"/>
</dbReference>
<feature type="domain" description="Type I restriction modification DNA specificity" evidence="4">
    <location>
        <begin position="4"/>
        <end position="177"/>
    </location>
</feature>
<dbReference type="AlphaFoldDB" id="A0A848CN30"/>
<comment type="similarity">
    <text evidence="1">Belongs to the type-I restriction system S methylase family.</text>
</comment>
<evidence type="ECO:0000313" key="5">
    <source>
        <dbReference type="EMBL" id="NME58429.1"/>
    </source>
</evidence>
<sequence length="179" mass="19866">MVLKRMKDICVKIGSGATPRGGKEAYSDAGVSLIRSQNVLDFSFSFNGLAHINDEQAKKLSNVIVKKDDVLLNITGDSVARACIVEETVLPARVNQHVAIIRANPEIVISSYLLCYLQTRKSYLLQLASGGATRNALTKKMLEELEIEIPTIEEQKKIVSIVDDLQRKIKKNNEINENL</sequence>
<evidence type="ECO:0000259" key="4">
    <source>
        <dbReference type="Pfam" id="PF01420"/>
    </source>
</evidence>
<evidence type="ECO:0000313" key="6">
    <source>
        <dbReference type="Proteomes" id="UP000580130"/>
    </source>
</evidence>
<keyword evidence="2" id="KW-0680">Restriction system</keyword>
<comment type="caution">
    <text evidence="5">The sequence shown here is derived from an EMBL/GenBank/DDBJ whole genome shotgun (WGS) entry which is preliminary data.</text>
</comment>
<evidence type="ECO:0000256" key="1">
    <source>
        <dbReference type="ARBA" id="ARBA00010923"/>
    </source>
</evidence>
<keyword evidence="5" id="KW-0255">Endonuclease</keyword>
<keyword evidence="3" id="KW-0238">DNA-binding</keyword>
<proteinExistence type="inferred from homology"/>
<dbReference type="RefSeq" id="WP_168934319.1">
    <property type="nucleotide sequence ID" value="NZ_JABAFX010000069.1"/>
</dbReference>
<dbReference type="GO" id="GO:0004519">
    <property type="term" value="F:endonuclease activity"/>
    <property type="evidence" value="ECO:0007669"/>
    <property type="project" value="UniProtKB-KW"/>
</dbReference>
<dbReference type="GO" id="GO:0003677">
    <property type="term" value="F:DNA binding"/>
    <property type="evidence" value="ECO:0007669"/>
    <property type="project" value="UniProtKB-KW"/>
</dbReference>
<keyword evidence="5" id="KW-0540">Nuclease</keyword>
<organism evidence="5 6">
    <name type="scientific">Dorea formicigenerans</name>
    <dbReference type="NCBI Taxonomy" id="39486"/>
    <lineage>
        <taxon>Bacteria</taxon>
        <taxon>Bacillati</taxon>
        <taxon>Bacillota</taxon>
        <taxon>Clostridia</taxon>
        <taxon>Lachnospirales</taxon>
        <taxon>Lachnospiraceae</taxon>
        <taxon>Dorea</taxon>
    </lineage>
</organism>
<gene>
    <name evidence="5" type="ORF">HF855_13810</name>
</gene>
<dbReference type="Gene3D" id="3.90.220.20">
    <property type="entry name" value="DNA methylase specificity domains"/>
    <property type="match status" value="1"/>
</dbReference>
<dbReference type="EMBL" id="JABAFX010000069">
    <property type="protein sequence ID" value="NME58429.1"/>
    <property type="molecule type" value="Genomic_DNA"/>
</dbReference>
<dbReference type="InterPro" id="IPR000055">
    <property type="entry name" value="Restrct_endonuc_typeI_TRD"/>
</dbReference>
<reference evidence="5 6" key="1">
    <citation type="submission" date="2020-04" db="EMBL/GenBank/DDBJ databases">
        <authorList>
            <person name="Hitch T.C.A."/>
            <person name="Wylensek D."/>
            <person name="Clavel T."/>
        </authorList>
    </citation>
    <scope>NUCLEOTIDE SEQUENCE [LARGE SCALE GENOMIC DNA]</scope>
    <source>
        <strain evidence="5 6">BSM-383-APC-5F</strain>
    </source>
</reference>
<protein>
    <submittedName>
        <fullName evidence="5">Restriction endonuclease subunit S</fullName>
    </submittedName>
</protein>
<evidence type="ECO:0000256" key="3">
    <source>
        <dbReference type="ARBA" id="ARBA00023125"/>
    </source>
</evidence>
<dbReference type="SUPFAM" id="SSF116734">
    <property type="entry name" value="DNA methylase specificity domain"/>
    <property type="match status" value="1"/>
</dbReference>
<dbReference type="GO" id="GO:0009307">
    <property type="term" value="P:DNA restriction-modification system"/>
    <property type="evidence" value="ECO:0007669"/>
    <property type="project" value="UniProtKB-KW"/>
</dbReference>
<feature type="non-terminal residue" evidence="5">
    <location>
        <position position="179"/>
    </location>
</feature>
<dbReference type="PANTHER" id="PTHR30408">
    <property type="entry name" value="TYPE-1 RESTRICTION ENZYME ECOKI SPECIFICITY PROTEIN"/>
    <property type="match status" value="1"/>
</dbReference>